<dbReference type="Gene3D" id="3.40.309.10">
    <property type="entry name" value="Aldehyde Dehydrogenase, Chain A, domain 2"/>
    <property type="match status" value="1"/>
</dbReference>
<dbReference type="FunFam" id="3.40.309.10:FF:000009">
    <property type="entry name" value="Aldehyde dehydrogenase A"/>
    <property type="match status" value="1"/>
</dbReference>
<dbReference type="CDD" id="cd07139">
    <property type="entry name" value="ALDH_AldA-Rv0768"/>
    <property type="match status" value="1"/>
</dbReference>
<sequence length="482" mass="51097">MDERLMHRREFYIGGAWVAPAGTDRLNIVSPWSEQVVGSVPVATIADIDRAVDAARRAFEGPWSRTSPAERAAVILAVAAEFARRDDDLAGVEVEEMGLPITSARQQTAWMAPLFEFYADLATRYPFDRVYTKDAAAATVVKDPVGVVGAITPWNGPLTLSLWKLAPALAAGCTVVLKPPPESPLCLLVLAEVLHDAGVPAGVINIVPGGRDAGEHLVTHPGVDKIAFTGSTGAGKRIMSLCGDRIKRISLELGGKSAGIFLDDADLTTLLPTFVRAAMHNSGQVCAMHSRALVPRPLYDDAVELAAATAATLRIGDPHDADTVIGPLVARRQQERVLDYIDTATAEGAKVATGGKRPAGIDTGWFVEPTVLSGVDNGMRVAREEIFGPVLSFIPFDGDDEAVAIANDSDFGLDGGVWSADTGRAMAVARRLRTGSVYVNGGRTPYPQTPFGGYKQSGLGRELGVEGLESYLETKTIAHPPA</sequence>
<dbReference type="OrthoDB" id="3495787at2"/>
<dbReference type="STRING" id="1415166.NONO_c36330"/>
<dbReference type="GO" id="GO:0016620">
    <property type="term" value="F:oxidoreductase activity, acting on the aldehyde or oxo group of donors, NAD or NADP as acceptor"/>
    <property type="evidence" value="ECO:0007669"/>
    <property type="project" value="InterPro"/>
</dbReference>
<dbReference type="Proteomes" id="UP000019150">
    <property type="component" value="Chromosome"/>
</dbReference>
<keyword evidence="2 4" id="KW-0560">Oxidoreductase</keyword>
<evidence type="ECO:0000313" key="7">
    <source>
        <dbReference type="Proteomes" id="UP000019150"/>
    </source>
</evidence>
<feature type="active site" evidence="3">
    <location>
        <position position="252"/>
    </location>
</feature>
<dbReference type="Pfam" id="PF00171">
    <property type="entry name" value="Aldedh"/>
    <property type="match status" value="1"/>
</dbReference>
<organism evidence="6 7">
    <name type="scientific">Nocardia nova SH22a</name>
    <dbReference type="NCBI Taxonomy" id="1415166"/>
    <lineage>
        <taxon>Bacteria</taxon>
        <taxon>Bacillati</taxon>
        <taxon>Actinomycetota</taxon>
        <taxon>Actinomycetes</taxon>
        <taxon>Mycobacteriales</taxon>
        <taxon>Nocardiaceae</taxon>
        <taxon>Nocardia</taxon>
    </lineage>
</organism>
<dbReference type="InterPro" id="IPR015590">
    <property type="entry name" value="Aldehyde_DH_dom"/>
</dbReference>
<dbReference type="FunFam" id="3.40.605.10:FF:000026">
    <property type="entry name" value="Aldehyde dehydrogenase, putative"/>
    <property type="match status" value="1"/>
</dbReference>
<dbReference type="PATRIC" id="fig|1415166.3.peg.3729"/>
<dbReference type="Gene3D" id="3.40.605.10">
    <property type="entry name" value="Aldehyde Dehydrogenase, Chain A, domain 1"/>
    <property type="match status" value="1"/>
</dbReference>
<dbReference type="HOGENOM" id="CLU_005391_0_2_11"/>
<evidence type="ECO:0000259" key="5">
    <source>
        <dbReference type="Pfam" id="PF00171"/>
    </source>
</evidence>
<dbReference type="PANTHER" id="PTHR42804">
    <property type="entry name" value="ALDEHYDE DEHYDROGENASE"/>
    <property type="match status" value="1"/>
</dbReference>
<evidence type="ECO:0000256" key="3">
    <source>
        <dbReference type="PROSITE-ProRule" id="PRU10007"/>
    </source>
</evidence>
<dbReference type="InterPro" id="IPR016161">
    <property type="entry name" value="Ald_DH/histidinol_DH"/>
</dbReference>
<gene>
    <name evidence="6" type="ORF">NONO_c36330</name>
</gene>
<dbReference type="SUPFAM" id="SSF53720">
    <property type="entry name" value="ALDH-like"/>
    <property type="match status" value="1"/>
</dbReference>
<dbReference type="PANTHER" id="PTHR42804:SF1">
    <property type="entry name" value="ALDEHYDE DEHYDROGENASE-RELATED"/>
    <property type="match status" value="1"/>
</dbReference>
<evidence type="ECO:0000256" key="2">
    <source>
        <dbReference type="ARBA" id="ARBA00023002"/>
    </source>
</evidence>
<evidence type="ECO:0000313" key="6">
    <source>
        <dbReference type="EMBL" id="AHH18420.1"/>
    </source>
</evidence>
<dbReference type="RefSeq" id="WP_038550642.1">
    <property type="nucleotide sequence ID" value="NZ_CP006850.1"/>
</dbReference>
<feature type="domain" description="Aldehyde dehydrogenase" evidence="5">
    <location>
        <begin position="17"/>
        <end position="477"/>
    </location>
</feature>
<dbReference type="InterPro" id="IPR016163">
    <property type="entry name" value="Ald_DH_C"/>
</dbReference>
<reference evidence="6 7" key="1">
    <citation type="journal article" date="2014" name="Appl. Environ. Microbiol.">
        <title>Insights into the Microbial Degradation of Rubber and Gutta-Percha by Analysis of the Complete Genome of Nocardia nova SH22a.</title>
        <authorList>
            <person name="Luo Q."/>
            <person name="Hiessl S."/>
            <person name="Poehlein A."/>
            <person name="Daniel R."/>
            <person name="Steinbuchel A."/>
        </authorList>
    </citation>
    <scope>NUCLEOTIDE SEQUENCE [LARGE SCALE GENOMIC DNA]</scope>
    <source>
        <strain evidence="6">SH22a</strain>
    </source>
</reference>
<dbReference type="InterPro" id="IPR029510">
    <property type="entry name" value="Ald_DH_CS_GLU"/>
</dbReference>
<dbReference type="AlphaFoldDB" id="W5TGG3"/>
<evidence type="ECO:0000256" key="1">
    <source>
        <dbReference type="ARBA" id="ARBA00009986"/>
    </source>
</evidence>
<dbReference type="eggNOG" id="COG1012">
    <property type="taxonomic scope" value="Bacteria"/>
</dbReference>
<evidence type="ECO:0000256" key="4">
    <source>
        <dbReference type="RuleBase" id="RU003345"/>
    </source>
</evidence>
<name>W5TGG3_9NOCA</name>
<dbReference type="FunFam" id="3.40.605.10:FF:000007">
    <property type="entry name" value="NAD/NADP-dependent betaine aldehyde dehydrogenase"/>
    <property type="match status" value="1"/>
</dbReference>
<dbReference type="PROSITE" id="PS00687">
    <property type="entry name" value="ALDEHYDE_DEHYDR_GLU"/>
    <property type="match status" value="1"/>
</dbReference>
<dbReference type="KEGG" id="nno:NONO_c36330"/>
<keyword evidence="7" id="KW-1185">Reference proteome</keyword>
<dbReference type="InterPro" id="IPR016162">
    <property type="entry name" value="Ald_DH_N"/>
</dbReference>
<proteinExistence type="inferred from homology"/>
<accession>W5TGG3</accession>
<protein>
    <submittedName>
        <fullName evidence="6">Putative aldehyde dehydrogenase</fullName>
    </submittedName>
</protein>
<dbReference type="EMBL" id="CP006850">
    <property type="protein sequence ID" value="AHH18420.1"/>
    <property type="molecule type" value="Genomic_DNA"/>
</dbReference>
<comment type="similarity">
    <text evidence="1 4">Belongs to the aldehyde dehydrogenase family.</text>
</comment>